<evidence type="ECO:0000256" key="1">
    <source>
        <dbReference type="SAM" id="Phobius"/>
    </source>
</evidence>
<dbReference type="AlphaFoldDB" id="A0A8J3VI77"/>
<accession>A0A8J3VI77</accession>
<evidence type="ECO:0000259" key="2">
    <source>
        <dbReference type="Pfam" id="PF13559"/>
    </source>
</evidence>
<organism evidence="3 4">
    <name type="scientific">Rhizocola hellebori</name>
    <dbReference type="NCBI Taxonomy" id="1392758"/>
    <lineage>
        <taxon>Bacteria</taxon>
        <taxon>Bacillati</taxon>
        <taxon>Actinomycetota</taxon>
        <taxon>Actinomycetes</taxon>
        <taxon>Micromonosporales</taxon>
        <taxon>Micromonosporaceae</taxon>
        <taxon>Rhizocola</taxon>
    </lineage>
</organism>
<comment type="caution">
    <text evidence="3">The sequence shown here is derived from an EMBL/GenBank/DDBJ whole genome shotgun (WGS) entry which is preliminary data.</text>
</comment>
<keyword evidence="1" id="KW-1133">Transmembrane helix</keyword>
<name>A0A8J3VI77_9ACTN</name>
<feature type="domain" description="Protein-glutamine gamma-glutamyltransferase-like C-terminal" evidence="2">
    <location>
        <begin position="112"/>
        <end position="179"/>
    </location>
</feature>
<gene>
    <name evidence="3" type="ORF">Rhe02_51290</name>
</gene>
<dbReference type="RefSeq" id="WP_203910867.1">
    <property type="nucleotide sequence ID" value="NZ_BONY01000033.1"/>
</dbReference>
<feature type="transmembrane region" description="Helical" evidence="1">
    <location>
        <begin position="15"/>
        <end position="38"/>
    </location>
</feature>
<evidence type="ECO:0000313" key="4">
    <source>
        <dbReference type="Proteomes" id="UP000612899"/>
    </source>
</evidence>
<dbReference type="InterPro" id="IPR025403">
    <property type="entry name" value="TgpA-like_C"/>
</dbReference>
<keyword evidence="1" id="KW-0472">Membrane</keyword>
<proteinExistence type="predicted"/>
<dbReference type="EMBL" id="BONY01000033">
    <property type="protein sequence ID" value="GIH07062.1"/>
    <property type="molecule type" value="Genomic_DNA"/>
</dbReference>
<keyword evidence="1" id="KW-0812">Transmembrane</keyword>
<dbReference type="Proteomes" id="UP000612899">
    <property type="component" value="Unassembled WGS sequence"/>
</dbReference>
<sequence>MRLYNELVAAWGDLFSLPLTVVLMILGALAIGLLWYFWPSWWHGLLGMRLRRSREGKSGKKKSAIREVTDAEIEEVVESEEELPNVDAAVFAALADRLAAQGRYAEAVRERLRAMVRELVDRGVITHHPGWTVTELASAAGSAAAPVAPPIDAASHLFSDIWYAKKPAQSEDDNRMRALASQLHDAMAGSSR</sequence>
<protein>
    <recommendedName>
        <fullName evidence="2">Protein-glutamine gamma-glutamyltransferase-like C-terminal domain-containing protein</fullName>
    </recommendedName>
</protein>
<reference evidence="3" key="1">
    <citation type="submission" date="2021-01" db="EMBL/GenBank/DDBJ databases">
        <title>Whole genome shotgun sequence of Rhizocola hellebori NBRC 109834.</title>
        <authorList>
            <person name="Komaki H."/>
            <person name="Tamura T."/>
        </authorList>
    </citation>
    <scope>NUCLEOTIDE SEQUENCE</scope>
    <source>
        <strain evidence="3">NBRC 109834</strain>
    </source>
</reference>
<dbReference type="Pfam" id="PF13559">
    <property type="entry name" value="DUF4129"/>
    <property type="match status" value="1"/>
</dbReference>
<keyword evidence="4" id="KW-1185">Reference proteome</keyword>
<evidence type="ECO:0000313" key="3">
    <source>
        <dbReference type="EMBL" id="GIH07062.1"/>
    </source>
</evidence>